<accession>A0A1S3CY50</accession>
<evidence type="ECO:0000313" key="2">
    <source>
        <dbReference type="RefSeq" id="XP_008470184.1"/>
    </source>
</evidence>
<keyword evidence="1" id="KW-1185">Reference proteome</keyword>
<name>A0A1S3CY50_DIACI</name>
<dbReference type="Proteomes" id="UP000079169">
    <property type="component" value="Unplaced"/>
</dbReference>
<proteinExistence type="predicted"/>
<dbReference type="AlphaFoldDB" id="A0A1S3CY50"/>
<dbReference type="PaxDb" id="121845-A0A1S3CY50"/>
<reference evidence="2" key="1">
    <citation type="submission" date="2025-08" db="UniProtKB">
        <authorList>
            <consortium name="RefSeq"/>
        </authorList>
    </citation>
    <scope>IDENTIFICATION</scope>
</reference>
<sequence length="162" mass="18225">MDNSSSSVEYYDDSQNIFAIDELCSAAGNTLSRFIPADSVSDEIVIKAAESVVHDCELLELSQSPPPITVPHVFSNEMHHTGQHLPDLHEVSNNREQDETLQYNDENETQLIEQHLPDLHEVSNNSEQDETLQCNAENETQLTGQHPDLHEVSNSAYYATKY</sequence>
<dbReference type="KEGG" id="dci:103507491"/>
<organism evidence="1 2">
    <name type="scientific">Diaphorina citri</name>
    <name type="common">Asian citrus psyllid</name>
    <dbReference type="NCBI Taxonomy" id="121845"/>
    <lineage>
        <taxon>Eukaryota</taxon>
        <taxon>Metazoa</taxon>
        <taxon>Ecdysozoa</taxon>
        <taxon>Arthropoda</taxon>
        <taxon>Hexapoda</taxon>
        <taxon>Insecta</taxon>
        <taxon>Pterygota</taxon>
        <taxon>Neoptera</taxon>
        <taxon>Paraneoptera</taxon>
        <taxon>Hemiptera</taxon>
        <taxon>Sternorrhyncha</taxon>
        <taxon>Psylloidea</taxon>
        <taxon>Psyllidae</taxon>
        <taxon>Diaphorininae</taxon>
        <taxon>Diaphorina</taxon>
    </lineage>
</organism>
<dbReference type="GeneID" id="103507491"/>
<dbReference type="RefSeq" id="XP_008470184.1">
    <property type="nucleotide sequence ID" value="XM_008471962.3"/>
</dbReference>
<gene>
    <name evidence="2" type="primary">LOC103507491</name>
</gene>
<protein>
    <submittedName>
        <fullName evidence="2">Uncharacterized protein LOC103507491</fullName>
    </submittedName>
</protein>
<evidence type="ECO:0000313" key="1">
    <source>
        <dbReference type="Proteomes" id="UP000079169"/>
    </source>
</evidence>